<dbReference type="PANTHER" id="PTHR48050">
    <property type="entry name" value="STEROL 3-BETA-GLUCOSYLTRANSFERASE"/>
    <property type="match status" value="1"/>
</dbReference>
<gene>
    <name evidence="2" type="ORF">L201_006940</name>
</gene>
<evidence type="ECO:0000256" key="1">
    <source>
        <dbReference type="SAM" id="MobiDB-lite"/>
    </source>
</evidence>
<dbReference type="RefSeq" id="XP_066078748.1">
    <property type="nucleotide sequence ID" value="XM_066222651.1"/>
</dbReference>
<dbReference type="EMBL" id="CP144106">
    <property type="protein sequence ID" value="WWC91986.1"/>
    <property type="molecule type" value="Genomic_DNA"/>
</dbReference>
<evidence type="ECO:0008006" key="4">
    <source>
        <dbReference type="Google" id="ProtNLM"/>
    </source>
</evidence>
<dbReference type="GeneID" id="91097609"/>
<dbReference type="AlphaFoldDB" id="A0AAX4K323"/>
<feature type="region of interest" description="Disordered" evidence="1">
    <location>
        <begin position="1"/>
        <end position="55"/>
    </location>
</feature>
<evidence type="ECO:0000313" key="2">
    <source>
        <dbReference type="EMBL" id="WWC91986.1"/>
    </source>
</evidence>
<dbReference type="Gene3D" id="3.40.50.2000">
    <property type="entry name" value="Glycogen Phosphorylase B"/>
    <property type="match status" value="2"/>
</dbReference>
<evidence type="ECO:0000313" key="3">
    <source>
        <dbReference type="Proteomes" id="UP001355207"/>
    </source>
</evidence>
<reference evidence="2 3" key="1">
    <citation type="submission" date="2024-01" db="EMBL/GenBank/DDBJ databases">
        <title>Comparative genomics of Cryptococcus and Kwoniella reveals pathogenesis evolution and contrasting modes of karyotype evolution via chromosome fusion or intercentromeric recombination.</title>
        <authorList>
            <person name="Coelho M.A."/>
            <person name="David-Palma M."/>
            <person name="Shea T."/>
            <person name="Bowers K."/>
            <person name="McGinley-Smith S."/>
            <person name="Mohammad A.W."/>
            <person name="Gnirke A."/>
            <person name="Yurkov A.M."/>
            <person name="Nowrousian M."/>
            <person name="Sun S."/>
            <person name="Cuomo C.A."/>
            <person name="Heitman J."/>
        </authorList>
    </citation>
    <scope>NUCLEOTIDE SEQUENCE [LARGE SCALE GENOMIC DNA]</scope>
    <source>
        <strain evidence="2 3">CBS 6074</strain>
    </source>
</reference>
<protein>
    <recommendedName>
        <fullName evidence="4">Glycosyltransferase family 28 N-terminal domain-containing protein</fullName>
    </recommendedName>
</protein>
<feature type="compositionally biased region" description="Low complexity" evidence="1">
    <location>
        <begin position="26"/>
        <end position="40"/>
    </location>
</feature>
<name>A0AAX4K323_9TREE</name>
<dbReference type="InterPro" id="IPR050426">
    <property type="entry name" value="Glycosyltransferase_28"/>
</dbReference>
<proteinExistence type="predicted"/>
<keyword evidence="3" id="KW-1185">Reference proteome</keyword>
<dbReference type="Proteomes" id="UP001355207">
    <property type="component" value="Chromosome 9"/>
</dbReference>
<accession>A0AAX4K323</accession>
<sequence length="509" mass="56569">MADHFNSDIPPPPYTRHPHSSEIPASSTLTSQSDLSSSRSSRVRHSGRGHDLSGPNCYRIVGEALVTEAKWSSSSSSSSLSTSRDKIDISFNLKDNLPDLQYGISPSVKEYALDRNSNGNIPSLNIVIFFLGDKADLKPLLLIAIEMIKSYSHKVRITTQEVHKDTFLQYRNRLNGLSDNNGIDLQDNLDFFDVLAKPNFSLNDWSNYPNQMEITLRSFYKSTYLQNTTTGSPFAADLIISTPNTLAHTHLAELFGIPLHIIANSPISPTITTPHASSNIQHSNAGNNLSNCLSYAAVENLIWHDLGKTINKNFRQIPLGLDYLDENAGPSQLDRLKTPISYIYIWNSEIMRKPEDWKENIDITGFIHDEMAQYRPSAEVVEFLKSGVSPIYVNIDLQDWDTDLRERVVSTIAGGLKKMGHRAILSIKGMDTNGQLPSDVLVLDNQDAVPWLLAGNRVSAVIYDGDFHIASLAIKHAVPRIALLGEEHGGDGFWPRRLQQLGASPQPIT</sequence>
<organism evidence="2 3">
    <name type="scientific">Kwoniella dendrophila CBS 6074</name>
    <dbReference type="NCBI Taxonomy" id="1295534"/>
    <lineage>
        <taxon>Eukaryota</taxon>
        <taxon>Fungi</taxon>
        <taxon>Dikarya</taxon>
        <taxon>Basidiomycota</taxon>
        <taxon>Agaricomycotina</taxon>
        <taxon>Tremellomycetes</taxon>
        <taxon>Tremellales</taxon>
        <taxon>Cryptococcaceae</taxon>
        <taxon>Kwoniella</taxon>
    </lineage>
</organism>
<dbReference type="SUPFAM" id="SSF53756">
    <property type="entry name" value="UDP-Glycosyltransferase/glycogen phosphorylase"/>
    <property type="match status" value="1"/>
</dbReference>
<dbReference type="PANTHER" id="PTHR48050:SF13">
    <property type="entry name" value="STEROL 3-BETA-GLUCOSYLTRANSFERASE UGT80A2"/>
    <property type="match status" value="1"/>
</dbReference>